<dbReference type="AlphaFoldDB" id="A0A9P6QXC9"/>
<comment type="caution">
    <text evidence="2">The sequence shown here is derived from an EMBL/GenBank/DDBJ whole genome shotgun (WGS) entry which is preliminary data.</text>
</comment>
<dbReference type="Gene3D" id="3.80.10.10">
    <property type="entry name" value="Ribonuclease Inhibitor"/>
    <property type="match status" value="1"/>
</dbReference>
<evidence type="ECO:0000313" key="3">
    <source>
        <dbReference type="Proteomes" id="UP000823405"/>
    </source>
</evidence>
<gene>
    <name evidence="2" type="ORF">BGZ97_000908</name>
</gene>
<dbReference type="SUPFAM" id="SSF52047">
    <property type="entry name" value="RNI-like"/>
    <property type="match status" value="1"/>
</dbReference>
<feature type="region of interest" description="Disordered" evidence="1">
    <location>
        <begin position="273"/>
        <end position="307"/>
    </location>
</feature>
<protein>
    <recommendedName>
        <fullName evidence="4">RNI-like protein</fullName>
    </recommendedName>
</protein>
<keyword evidence="3" id="KW-1185">Reference proteome</keyword>
<organism evidence="2 3">
    <name type="scientific">Linnemannia gamsii</name>
    <dbReference type="NCBI Taxonomy" id="64522"/>
    <lineage>
        <taxon>Eukaryota</taxon>
        <taxon>Fungi</taxon>
        <taxon>Fungi incertae sedis</taxon>
        <taxon>Mucoromycota</taxon>
        <taxon>Mortierellomycotina</taxon>
        <taxon>Mortierellomycetes</taxon>
        <taxon>Mortierellales</taxon>
        <taxon>Mortierellaceae</taxon>
        <taxon>Linnemannia</taxon>
    </lineage>
</organism>
<sequence>MSLQAQKQLVRRNPGLEMMAWEGSASLDGLSLDRLDVEDFAKLANLQDLRLVRWDGSGGALVQVLRATARTLEVLELIDVVGFEERDPAVTSAATKAAGGGGDELELEVGVDVFDLTRLAYTLKTRCPKLHTLTIQDSRDENDPGLSFGTLIRGCRDFSSLLASGGCGLVKIELSTMAYDAIDRDVIASILTHKATLEDLALDYYCEELQQRAFDAKDILKILVECRQLRSFTISGSTGLSTLATLKVLRSRPWGCLELAELDMDFEGGELPWSAPSTSHKPRGGGGGGGGGKGKSSKKKKASDTTPANISSTVSYMGWYCHPQDSSFLFEEDAVQIPKTTLREAFSMVKELRSLVFLTLNLVTYTRSPDPRVMDYF</sequence>
<dbReference type="OrthoDB" id="2421594at2759"/>
<reference evidence="2" key="1">
    <citation type="journal article" date="2020" name="Fungal Divers.">
        <title>Resolving the Mortierellaceae phylogeny through synthesis of multi-gene phylogenetics and phylogenomics.</title>
        <authorList>
            <person name="Vandepol N."/>
            <person name="Liber J."/>
            <person name="Desiro A."/>
            <person name="Na H."/>
            <person name="Kennedy M."/>
            <person name="Barry K."/>
            <person name="Grigoriev I.V."/>
            <person name="Miller A.N."/>
            <person name="O'Donnell K."/>
            <person name="Stajich J.E."/>
            <person name="Bonito G."/>
        </authorList>
    </citation>
    <scope>NUCLEOTIDE SEQUENCE</scope>
    <source>
        <strain evidence="2">NVP60</strain>
    </source>
</reference>
<evidence type="ECO:0000256" key="1">
    <source>
        <dbReference type="SAM" id="MobiDB-lite"/>
    </source>
</evidence>
<accession>A0A9P6QXC9</accession>
<evidence type="ECO:0000313" key="2">
    <source>
        <dbReference type="EMBL" id="KAG0306009.1"/>
    </source>
</evidence>
<proteinExistence type="predicted"/>
<evidence type="ECO:0008006" key="4">
    <source>
        <dbReference type="Google" id="ProtNLM"/>
    </source>
</evidence>
<dbReference type="Proteomes" id="UP000823405">
    <property type="component" value="Unassembled WGS sequence"/>
</dbReference>
<name>A0A9P6QXC9_9FUNG</name>
<dbReference type="InterPro" id="IPR032675">
    <property type="entry name" value="LRR_dom_sf"/>
</dbReference>
<feature type="compositionally biased region" description="Gly residues" evidence="1">
    <location>
        <begin position="284"/>
        <end position="294"/>
    </location>
</feature>
<dbReference type="EMBL" id="JAAAIN010001176">
    <property type="protein sequence ID" value="KAG0306009.1"/>
    <property type="molecule type" value="Genomic_DNA"/>
</dbReference>